<evidence type="ECO:0000313" key="1">
    <source>
        <dbReference type="EMBL" id="MFD0948326.1"/>
    </source>
</evidence>
<dbReference type="RefSeq" id="WP_264946344.1">
    <property type="nucleotide sequence ID" value="NZ_JAPDRA010000012.1"/>
</dbReference>
<dbReference type="InterPro" id="IPR041881">
    <property type="entry name" value="PqqD_sf"/>
</dbReference>
<accession>A0ABW3HA12</accession>
<dbReference type="Proteomes" id="UP001596977">
    <property type="component" value="Unassembled WGS sequence"/>
</dbReference>
<dbReference type="EMBL" id="JBHTJG010000012">
    <property type="protein sequence ID" value="MFD0948326.1"/>
    <property type="molecule type" value="Genomic_DNA"/>
</dbReference>
<evidence type="ECO:0000313" key="2">
    <source>
        <dbReference type="Proteomes" id="UP001596977"/>
    </source>
</evidence>
<dbReference type="InterPro" id="IPR008792">
    <property type="entry name" value="PQQD"/>
</dbReference>
<name>A0ABW3HA12_9SPHN</name>
<gene>
    <name evidence="1" type="ORF">ACFQ1E_18455</name>
</gene>
<organism evidence="1 2">
    <name type="scientific">Sphingomonas canadensis</name>
    <dbReference type="NCBI Taxonomy" id="1219257"/>
    <lineage>
        <taxon>Bacteria</taxon>
        <taxon>Pseudomonadati</taxon>
        <taxon>Pseudomonadota</taxon>
        <taxon>Alphaproteobacteria</taxon>
        <taxon>Sphingomonadales</taxon>
        <taxon>Sphingomonadaceae</taxon>
        <taxon>Sphingomonas</taxon>
    </lineage>
</organism>
<comment type="caution">
    <text evidence="1">The sequence shown here is derived from an EMBL/GenBank/DDBJ whole genome shotgun (WGS) entry which is preliminary data.</text>
</comment>
<dbReference type="Pfam" id="PF05402">
    <property type="entry name" value="PqqD"/>
    <property type="match status" value="1"/>
</dbReference>
<sequence>MRVIGQGRDWISSELGDELMMMNIERGIYVGLNAMGAHIWRLIEAPRAVGDICAALVDAFEVDAGTCRAEVEAFVDKMEARGLVTVEEA</sequence>
<dbReference type="Gene3D" id="1.10.10.1150">
    <property type="entry name" value="Coenzyme PQQ synthesis protein D (PqqD)"/>
    <property type="match status" value="1"/>
</dbReference>
<proteinExistence type="predicted"/>
<reference evidence="2" key="1">
    <citation type="journal article" date="2019" name="Int. J. Syst. Evol. Microbiol.">
        <title>The Global Catalogue of Microorganisms (GCM) 10K type strain sequencing project: providing services to taxonomists for standard genome sequencing and annotation.</title>
        <authorList>
            <consortium name="The Broad Institute Genomics Platform"/>
            <consortium name="The Broad Institute Genome Sequencing Center for Infectious Disease"/>
            <person name="Wu L."/>
            <person name="Ma J."/>
        </authorList>
    </citation>
    <scope>NUCLEOTIDE SEQUENCE [LARGE SCALE GENOMIC DNA]</scope>
    <source>
        <strain evidence="2">CCUG 62982</strain>
    </source>
</reference>
<keyword evidence="2" id="KW-1185">Reference proteome</keyword>
<protein>
    <submittedName>
        <fullName evidence="1">PqqD family protein</fullName>
    </submittedName>
</protein>